<evidence type="ECO:0000313" key="2">
    <source>
        <dbReference type="Proteomes" id="UP000191980"/>
    </source>
</evidence>
<name>A0A1V8M1L4_9GAMM</name>
<dbReference type="EMBL" id="LPUF01000004">
    <property type="protein sequence ID" value="OQK15386.1"/>
    <property type="molecule type" value="Genomic_DNA"/>
</dbReference>
<keyword evidence="2" id="KW-1185">Reference proteome</keyword>
<reference evidence="1 2" key="1">
    <citation type="submission" date="2015-12" db="EMBL/GenBank/DDBJ databases">
        <authorList>
            <person name="Shamseldin A."/>
            <person name="Moawad H."/>
            <person name="Abd El-Rahim W.M."/>
            <person name="Sadowsky M.J."/>
        </authorList>
    </citation>
    <scope>NUCLEOTIDE SEQUENCE [LARGE SCALE GENOMIC DNA]</scope>
    <source>
        <strain evidence="1 2">WF1</strain>
    </source>
</reference>
<dbReference type="Proteomes" id="UP000191980">
    <property type="component" value="Unassembled WGS sequence"/>
</dbReference>
<organism evidence="1 2">
    <name type="scientific">Methyloprofundus sedimenti</name>
    <dbReference type="NCBI Taxonomy" id="1420851"/>
    <lineage>
        <taxon>Bacteria</taxon>
        <taxon>Pseudomonadati</taxon>
        <taxon>Pseudomonadota</taxon>
        <taxon>Gammaproteobacteria</taxon>
        <taxon>Methylococcales</taxon>
        <taxon>Methylococcaceae</taxon>
        <taxon>Methyloprofundus</taxon>
    </lineage>
</organism>
<sequence>MQAIYLFFILNTALSLLFAPLLSAKSFDYIYIAASEGNASGGHTALRFDNETYHFQYNDGGIIRLVKDSSTDFDFQYRFLENRTFHQASLDLNEKDYEQLHNHFNLRFLQQKQQDAIRKEIDLNIEILSNRAQHPQLNIQGAGLFANDAVPLEAESLTIYRLQEQIKQKYGAAFLTNSTQQLNAEIKTLRPEPWPKNSLQFSEGTFSSIPYSFASHYLDTVSKILLLQAIQNRSSLDQQFYFSPEQSVFKLSQSEVIQLKSLQQLLTHNLLTLLGSRRPGWGSAAFALYARILSLAIAIDSRKLVFLDTFRESSPSISDVEVARYKTKFLSQQKQALSRIFQLKAELFTPTNALTEKAYGELEMLGNYYYERERGLQNKQDFRISGEQLLATKSIPLPTGLYPRLTEFQRETSLARFEAYQINIDQQMRSLYSYDLFTRNCVTEIIRTISQIPTNNKQIIELSQLTSEDLIAFIPFGSFHSLSDAYSKQTLPSFRHQQLQEMYREENNALVFFREFNTLSASDYKFNDQDAPFLIFTDDNILLRPIFGSINLLAATTISVYGGLAIPFDSGKALKDGAMGILMSLPELAFFNIRKGSYKHLIAAD</sequence>
<evidence type="ECO:0008006" key="3">
    <source>
        <dbReference type="Google" id="ProtNLM"/>
    </source>
</evidence>
<evidence type="ECO:0000313" key="1">
    <source>
        <dbReference type="EMBL" id="OQK15386.1"/>
    </source>
</evidence>
<protein>
    <recommendedName>
        <fullName evidence="3">DUF4105 domain-containing protein</fullName>
    </recommendedName>
</protein>
<accession>A0A1V8M1L4</accession>
<proteinExistence type="predicted"/>
<comment type="caution">
    <text evidence="1">The sequence shown here is derived from an EMBL/GenBank/DDBJ whole genome shotgun (WGS) entry which is preliminary data.</text>
</comment>
<dbReference type="AlphaFoldDB" id="A0A1V8M1L4"/>
<gene>
    <name evidence="1" type="ORF">AU255_18120</name>
</gene>